<dbReference type="Gene3D" id="3.40.50.150">
    <property type="entry name" value="Vaccinia Virus protein VP39"/>
    <property type="match status" value="2"/>
</dbReference>
<evidence type="ECO:0000256" key="1">
    <source>
        <dbReference type="ARBA" id="ARBA00022603"/>
    </source>
</evidence>
<dbReference type="GO" id="GO:0032259">
    <property type="term" value="P:methylation"/>
    <property type="evidence" value="ECO:0007669"/>
    <property type="project" value="UniProtKB-KW"/>
</dbReference>
<feature type="domain" description="DNA methylase N-4/N-6" evidence="3">
    <location>
        <begin position="131"/>
        <end position="262"/>
    </location>
</feature>
<keyword evidence="2 5" id="KW-0808">Transferase</keyword>
<proteinExistence type="predicted"/>
<organism evidence="5">
    <name type="scientific">viral metagenome</name>
    <dbReference type="NCBI Taxonomy" id="1070528"/>
    <lineage>
        <taxon>unclassified sequences</taxon>
        <taxon>metagenomes</taxon>
        <taxon>organismal metagenomes</taxon>
    </lineage>
</organism>
<evidence type="ECO:0000259" key="3">
    <source>
        <dbReference type="Pfam" id="PF01555"/>
    </source>
</evidence>
<dbReference type="InterPro" id="IPR001091">
    <property type="entry name" value="RM_Methyltransferase"/>
</dbReference>
<dbReference type="EMBL" id="MT142283">
    <property type="protein sequence ID" value="QJA77453.1"/>
    <property type="molecule type" value="Genomic_DNA"/>
</dbReference>
<dbReference type="EMBL" id="MT143134">
    <property type="protein sequence ID" value="QJA93247.1"/>
    <property type="molecule type" value="Genomic_DNA"/>
</dbReference>
<evidence type="ECO:0000313" key="4">
    <source>
        <dbReference type="EMBL" id="QJA77453.1"/>
    </source>
</evidence>
<feature type="domain" description="DNA methylase N-4/N-6" evidence="3">
    <location>
        <begin position="33"/>
        <end position="95"/>
    </location>
</feature>
<dbReference type="Pfam" id="PF01555">
    <property type="entry name" value="N6_N4_Mtase"/>
    <property type="match status" value="2"/>
</dbReference>
<gene>
    <name evidence="4" type="ORF">MM415A01302_0028</name>
    <name evidence="5" type="ORF">MM415B04301_0004</name>
</gene>
<evidence type="ECO:0000256" key="2">
    <source>
        <dbReference type="ARBA" id="ARBA00022679"/>
    </source>
</evidence>
<dbReference type="GO" id="GO:0008170">
    <property type="term" value="F:N-methyltransferase activity"/>
    <property type="evidence" value="ECO:0007669"/>
    <property type="project" value="InterPro"/>
</dbReference>
<dbReference type="PRINTS" id="PR00508">
    <property type="entry name" value="S21N4MTFRASE"/>
</dbReference>
<dbReference type="SUPFAM" id="SSF53335">
    <property type="entry name" value="S-adenosyl-L-methionine-dependent methyltransferases"/>
    <property type="match status" value="2"/>
</dbReference>
<protein>
    <submittedName>
        <fullName evidence="5">Putative methyltransferase</fullName>
    </submittedName>
</protein>
<dbReference type="GO" id="GO:0003677">
    <property type="term" value="F:DNA binding"/>
    <property type="evidence" value="ECO:0007669"/>
    <property type="project" value="InterPro"/>
</dbReference>
<sequence length="267" mass="30362">MTKVFAPGYEQDESGWYRFPSDVTYRRQMFPHFTMQDHPAKANTFLVEEIVRYVSEPNETVCDIMAGSGTIMIAALNLGRNVVMMELEKVFIDLILKGISTLNDIAPGIAEAINLFPGSCAKILPIPGLFDHVIYSPPYSSIFKKKNIDKFTEELQGGDAFLKYSDDPENFGNYSEFLFFQKCELLHKKVLASLPSGGTLTIVIKDHMAKRERVFLGQRLYDNCIQMGFVLKDWFKWKPPGSAYLGIKRARGEEVVNDEDIIIVRRP</sequence>
<dbReference type="AlphaFoldDB" id="A0A6M3LDE2"/>
<reference evidence="5" key="1">
    <citation type="submission" date="2020-03" db="EMBL/GenBank/DDBJ databases">
        <title>The deep terrestrial virosphere.</title>
        <authorList>
            <person name="Holmfeldt K."/>
            <person name="Nilsson E."/>
            <person name="Simone D."/>
            <person name="Lopez-Fernandez M."/>
            <person name="Wu X."/>
            <person name="de Brujin I."/>
            <person name="Lundin D."/>
            <person name="Andersson A."/>
            <person name="Bertilsson S."/>
            <person name="Dopson M."/>
        </authorList>
    </citation>
    <scope>NUCLEOTIDE SEQUENCE</scope>
    <source>
        <strain evidence="4">MM415A01302</strain>
        <strain evidence="5">MM415B04301</strain>
    </source>
</reference>
<dbReference type="InterPro" id="IPR002941">
    <property type="entry name" value="DNA_methylase_N4/N6"/>
</dbReference>
<dbReference type="InterPro" id="IPR029063">
    <property type="entry name" value="SAM-dependent_MTases_sf"/>
</dbReference>
<accession>A0A6M3LDE2</accession>
<evidence type="ECO:0000313" key="5">
    <source>
        <dbReference type="EMBL" id="QJA93247.1"/>
    </source>
</evidence>
<keyword evidence="1 5" id="KW-0489">Methyltransferase</keyword>
<name>A0A6M3LDE2_9ZZZZ</name>